<protein>
    <submittedName>
        <fullName evidence="2">Uncharacterized protein</fullName>
    </submittedName>
</protein>
<accession>A0A3A1Y231</accession>
<comment type="caution">
    <text evidence="2">The sequence shown here is derived from an EMBL/GenBank/DDBJ whole genome shotgun (WGS) entry which is preliminary data.</text>
</comment>
<dbReference type="Proteomes" id="UP000265691">
    <property type="component" value="Unassembled WGS sequence"/>
</dbReference>
<dbReference type="AlphaFoldDB" id="A0A3A1Y231"/>
<evidence type="ECO:0000256" key="1">
    <source>
        <dbReference type="SAM" id="SignalP"/>
    </source>
</evidence>
<dbReference type="RefSeq" id="WP_119525612.1">
    <property type="nucleotide sequence ID" value="NZ_NRHC01000099.1"/>
</dbReference>
<gene>
    <name evidence="2" type="ORF">CKF54_06825</name>
</gene>
<feature type="signal peptide" evidence="1">
    <location>
        <begin position="1"/>
        <end position="25"/>
    </location>
</feature>
<name>A0A3A1Y231_9GAMM</name>
<keyword evidence="1" id="KW-0732">Signal</keyword>
<proteinExistence type="predicted"/>
<feature type="chain" id="PRO_5017318693" evidence="1">
    <location>
        <begin position="26"/>
        <end position="104"/>
    </location>
</feature>
<sequence length="104" mass="11301">MNKYLKLFLTSLFAFTLVSPQLALANSYPSVVEIAQAGGNVVNSQMLSVNGNVLVAKLYQNNTVVITSRTSQVIAQKVNIGNYVVYASAEVTRANMEALVNKFK</sequence>
<evidence type="ECO:0000313" key="3">
    <source>
        <dbReference type="Proteomes" id="UP000265691"/>
    </source>
</evidence>
<keyword evidence="3" id="KW-1185">Reference proteome</keyword>
<dbReference type="OrthoDB" id="5683214at2"/>
<evidence type="ECO:0000313" key="2">
    <source>
        <dbReference type="EMBL" id="RIY31346.1"/>
    </source>
</evidence>
<dbReference type="EMBL" id="NRHC01000099">
    <property type="protein sequence ID" value="RIY31346.1"/>
    <property type="molecule type" value="Genomic_DNA"/>
</dbReference>
<organism evidence="2 3">
    <name type="scientific">Psittacicella hinzii</name>
    <dbReference type="NCBI Taxonomy" id="2028575"/>
    <lineage>
        <taxon>Bacteria</taxon>
        <taxon>Pseudomonadati</taxon>
        <taxon>Pseudomonadota</taxon>
        <taxon>Gammaproteobacteria</taxon>
        <taxon>Pasteurellales</taxon>
        <taxon>Psittacicellaceae</taxon>
        <taxon>Psittacicella</taxon>
    </lineage>
</organism>
<reference evidence="2 3" key="1">
    <citation type="submission" date="2017-08" db="EMBL/GenBank/DDBJ databases">
        <title>Reclassification of Bisgaard taxon 37 and 44.</title>
        <authorList>
            <person name="Christensen H."/>
        </authorList>
    </citation>
    <scope>NUCLEOTIDE SEQUENCE [LARGE SCALE GENOMIC DNA]</scope>
    <source>
        <strain evidence="2 3">B96_3</strain>
    </source>
</reference>